<proteinExistence type="inferred from homology"/>
<evidence type="ECO:0000313" key="8">
    <source>
        <dbReference type="EMBL" id="PIR04558.1"/>
    </source>
</evidence>
<evidence type="ECO:0000256" key="1">
    <source>
        <dbReference type="ARBA" id="ARBA00004651"/>
    </source>
</evidence>
<evidence type="ECO:0000256" key="2">
    <source>
        <dbReference type="ARBA" id="ARBA00006679"/>
    </source>
</evidence>
<comment type="subcellular location">
    <subcellularLocation>
        <location evidence="1">Cell membrane</location>
        <topology evidence="1">Multi-pass membrane protein</topology>
    </subcellularLocation>
</comment>
<evidence type="ECO:0000256" key="7">
    <source>
        <dbReference type="SAM" id="Phobius"/>
    </source>
</evidence>
<comment type="caution">
    <text evidence="8">The sequence shown here is derived from an EMBL/GenBank/DDBJ whole genome shotgun (WGS) entry which is preliminary data.</text>
</comment>
<dbReference type="GO" id="GO:0005886">
    <property type="term" value="C:plasma membrane"/>
    <property type="evidence" value="ECO:0007669"/>
    <property type="project" value="UniProtKB-SubCell"/>
</dbReference>
<evidence type="ECO:0000313" key="9">
    <source>
        <dbReference type="Proteomes" id="UP000229600"/>
    </source>
</evidence>
<feature type="transmembrane region" description="Helical" evidence="7">
    <location>
        <begin position="41"/>
        <end position="60"/>
    </location>
</feature>
<organism evidence="8 9">
    <name type="scientific">Candidatus Magasanikbacteria bacterium CG11_big_fil_rev_8_21_14_0_20_39_34</name>
    <dbReference type="NCBI Taxonomy" id="1974653"/>
    <lineage>
        <taxon>Bacteria</taxon>
        <taxon>Candidatus Magasanikiibacteriota</taxon>
    </lineage>
</organism>
<dbReference type="Proteomes" id="UP000229600">
    <property type="component" value="Unassembled WGS sequence"/>
</dbReference>
<dbReference type="PANTHER" id="PTHR33452">
    <property type="entry name" value="OXIDOREDUCTASE CATD-RELATED"/>
    <property type="match status" value="1"/>
</dbReference>
<keyword evidence="5 7" id="KW-1133">Transmembrane helix</keyword>
<keyword evidence="4 7" id="KW-0812">Transmembrane</keyword>
<comment type="similarity">
    <text evidence="2">Belongs to the DoxX family.</text>
</comment>
<dbReference type="EMBL" id="PCWN01000001">
    <property type="protein sequence ID" value="PIR04558.1"/>
    <property type="molecule type" value="Genomic_DNA"/>
</dbReference>
<dbReference type="InterPro" id="IPR032808">
    <property type="entry name" value="DoxX"/>
</dbReference>
<reference evidence="8 9" key="1">
    <citation type="submission" date="2017-09" db="EMBL/GenBank/DDBJ databases">
        <title>Depth-based differentiation of microbial function through sediment-hosted aquifers and enrichment of novel symbionts in the deep terrestrial subsurface.</title>
        <authorList>
            <person name="Probst A.J."/>
            <person name="Ladd B."/>
            <person name="Jarett J.K."/>
            <person name="Geller-Mcgrath D.E."/>
            <person name="Sieber C.M."/>
            <person name="Emerson J.B."/>
            <person name="Anantharaman K."/>
            <person name="Thomas B.C."/>
            <person name="Malmstrom R."/>
            <person name="Stieglmeier M."/>
            <person name="Klingl A."/>
            <person name="Woyke T."/>
            <person name="Ryan C.M."/>
            <person name="Banfield J.F."/>
        </authorList>
    </citation>
    <scope>NUCLEOTIDE SEQUENCE [LARGE SCALE GENOMIC DNA]</scope>
    <source>
        <strain evidence="8">CG11_big_fil_rev_8_21_14_0_20_39_34</strain>
    </source>
</reference>
<dbReference type="Pfam" id="PF07681">
    <property type="entry name" value="DoxX"/>
    <property type="match status" value="1"/>
</dbReference>
<protein>
    <recommendedName>
        <fullName evidence="10">DoxX family protein</fullName>
    </recommendedName>
</protein>
<dbReference type="AlphaFoldDB" id="A0A2H0N6P6"/>
<dbReference type="InterPro" id="IPR051907">
    <property type="entry name" value="DoxX-like_oxidoreductase"/>
</dbReference>
<feature type="transmembrane region" description="Helical" evidence="7">
    <location>
        <begin position="66"/>
        <end position="92"/>
    </location>
</feature>
<name>A0A2H0N6P6_9BACT</name>
<keyword evidence="3" id="KW-1003">Cell membrane</keyword>
<evidence type="ECO:0000256" key="5">
    <source>
        <dbReference type="ARBA" id="ARBA00022989"/>
    </source>
</evidence>
<evidence type="ECO:0000256" key="3">
    <source>
        <dbReference type="ARBA" id="ARBA00022475"/>
    </source>
</evidence>
<keyword evidence="6 7" id="KW-0472">Membrane</keyword>
<evidence type="ECO:0008006" key="10">
    <source>
        <dbReference type="Google" id="ProtNLM"/>
    </source>
</evidence>
<dbReference type="PANTHER" id="PTHR33452:SF1">
    <property type="entry name" value="INNER MEMBRANE PROTEIN YPHA-RELATED"/>
    <property type="match status" value="1"/>
</dbReference>
<feature type="transmembrane region" description="Helical" evidence="7">
    <location>
        <begin position="12"/>
        <end position="29"/>
    </location>
</feature>
<gene>
    <name evidence="8" type="ORF">COV59_00330</name>
</gene>
<evidence type="ECO:0000256" key="6">
    <source>
        <dbReference type="ARBA" id="ARBA00023136"/>
    </source>
</evidence>
<accession>A0A2H0N6P6</accession>
<sequence>MKGKCSSFAGKGLFLLRLFVGIIFVSHGWDKLHDLDMTSQAFTAMGIFAPGAMGVLTGIIELLGGLALILGVFTCAASTLLALVMLGAILMVHLKNGLSMMNGGFEYPLALLGACLAILDAGPGKWALCPDKCGSWSKKKGGCCDEKKEKKGCCGGGSCGSGEKM</sequence>
<evidence type="ECO:0000256" key="4">
    <source>
        <dbReference type="ARBA" id="ARBA00022692"/>
    </source>
</evidence>